<accession>A0A061SRX1</accession>
<dbReference type="STRING" id="83219.PM02_14530"/>
<dbReference type="Gene3D" id="3.40.50.1110">
    <property type="entry name" value="SGNH hydrolase"/>
    <property type="match status" value="1"/>
</dbReference>
<reference evidence="1 2" key="1">
    <citation type="journal article" date="2014" name="Genome Announc.">
        <title>Draft Genome Sequences of Two Isolates of the Roseobacter Group, Sulfitobacter sp. Strains 3SOLIMAR09 and 1FIGIMAR09, from Harbors of Mallorca Island (Mediterranean Sea).</title>
        <authorList>
            <person name="Mas-Llado M."/>
            <person name="Pina-Villalonga J.M."/>
            <person name="Brunet-Galmes I."/>
            <person name="Nogales B."/>
            <person name="Bosch R."/>
        </authorList>
    </citation>
    <scope>NUCLEOTIDE SEQUENCE [LARGE SCALE GENOMIC DNA]</scope>
    <source>
        <strain evidence="1 2">1FIGIMAR09</strain>
    </source>
</reference>
<proteinExistence type="predicted"/>
<evidence type="ECO:0000313" key="2">
    <source>
        <dbReference type="Proteomes" id="UP000027337"/>
    </source>
</evidence>
<dbReference type="AlphaFoldDB" id="A0A061SRX1"/>
<dbReference type="GO" id="GO:0016788">
    <property type="term" value="F:hydrolase activity, acting on ester bonds"/>
    <property type="evidence" value="ECO:0007669"/>
    <property type="project" value="UniProtKB-ARBA"/>
</dbReference>
<comment type="caution">
    <text evidence="1">The sequence shown here is derived from an EMBL/GenBank/DDBJ whole genome shotgun (WGS) entry which is preliminary data.</text>
</comment>
<evidence type="ECO:0008006" key="3">
    <source>
        <dbReference type="Google" id="ProtNLM"/>
    </source>
</evidence>
<keyword evidence="2" id="KW-1185">Reference proteome</keyword>
<name>A0A061SRX1_9RHOB</name>
<organism evidence="1 2">
    <name type="scientific">Sulfitobacter mediterraneus</name>
    <dbReference type="NCBI Taxonomy" id="83219"/>
    <lineage>
        <taxon>Bacteria</taxon>
        <taxon>Pseudomonadati</taxon>
        <taxon>Pseudomonadota</taxon>
        <taxon>Alphaproteobacteria</taxon>
        <taxon>Rhodobacterales</taxon>
        <taxon>Roseobacteraceae</taxon>
        <taxon>Sulfitobacter</taxon>
    </lineage>
</organism>
<sequence length="837" mass="90601">MSLIDTFFSVLMVGHSLFGQDGPNRLGHALTAGTGGAQVQAQIINGAPLRYNWDHGSEAEGVNARQVLPEGEITHLILTEALPLANHVTWSDSSFFARSYAELAIAANPAAQVFVMETWHSLKSGTGAAVDHDEGADVPWRSRIDADLPVWEGIVGEINAGLPRGVPAARLIPAGQAMAQLYDAVNAGEVAGVTSITALFSDDIHLNDLGHYFVSQVQFAALTGQSPEGLPGPGKGRWGGDDQTVDPALATALQQIAWDTVAGYLGEAVVRAPATKASAEKAPNMPTGPPLPEPAQLVAADLPLRGAGAIGLAPVTDWSSQQPFLDVMKTARPWFGHLPKRWGGVDHEVLRDGGYLDAQGWPIRMPDDLSSIGTVVLTDMPEAATSLAGRYVLRFDGDVVIEVAGRASNTRYDTGEVRFDYTPGPGSVDIRLQRIGTAAPLGEITLVREDRAALLDQGALFNPDWTARLTSFEVLRFMDWMETNNSDLAAWEHRPLPGNATYMGGVPIEVMIRLGNELGKDIWVNVPHQATDDFVQRFATMARVQLDPGRKVYAEYSNEVWNWQFDQARWADEQARDRWGEDNTWMQYYGLRAAEVAQIWSAAFAAGTKDQLVNVISSQTGWLGLEDAALNAPLAQDEGRSAPKAAFDAYAVTGYFGGVLGLEDREDMVKGWLADSLAKARADASAQGLNGQEAIAYIAAHRYDLASAFAGRELHDGAVSGNPEDTLADLIGRVWPYHAQVAADHGLDLIMYEGGSHIVGLGPQIEDAELTAFFHHFNYTQEMGDLYRTLLAGWQSVGGKLFNAYSDVYSPTKWGSWGGLRHLDDQNPRWNALTGNL</sequence>
<protein>
    <recommendedName>
        <fullName evidence="3">Cellulose-binding protein</fullName>
    </recommendedName>
</protein>
<dbReference type="eggNOG" id="COG1028">
    <property type="taxonomic scope" value="Bacteria"/>
</dbReference>
<dbReference type="Proteomes" id="UP000027337">
    <property type="component" value="Unassembled WGS sequence"/>
</dbReference>
<dbReference type="InterPro" id="IPR036514">
    <property type="entry name" value="SGNH_hydro_sf"/>
</dbReference>
<gene>
    <name evidence="1" type="ORF">PM02_14530</name>
</gene>
<evidence type="ECO:0000313" key="1">
    <source>
        <dbReference type="EMBL" id="KAJ02418.1"/>
    </source>
</evidence>
<dbReference type="RefSeq" id="WP_037909718.1">
    <property type="nucleotide sequence ID" value="NZ_JEMU01000012.1"/>
</dbReference>
<dbReference type="EMBL" id="JEMU01000012">
    <property type="protein sequence ID" value="KAJ02418.1"/>
    <property type="molecule type" value="Genomic_DNA"/>
</dbReference>